<gene>
    <name evidence="5" type="ORF">GCM10009839_27480</name>
</gene>
<keyword evidence="3" id="KW-0378">Hydrolase</keyword>
<dbReference type="SUPFAM" id="SSF53474">
    <property type="entry name" value="alpha/beta-Hydrolases"/>
    <property type="match status" value="1"/>
</dbReference>
<dbReference type="InterPro" id="IPR029058">
    <property type="entry name" value="AB_hydrolase_fold"/>
</dbReference>
<dbReference type="PANTHER" id="PTHR21661">
    <property type="entry name" value="EPOXIDE HYDROLASE 1-RELATED"/>
    <property type="match status" value="1"/>
</dbReference>
<dbReference type="InterPro" id="IPR000639">
    <property type="entry name" value="Epox_hydrolase-like"/>
</dbReference>
<dbReference type="PRINTS" id="PR00412">
    <property type="entry name" value="EPOXHYDRLASE"/>
</dbReference>
<sequence length="376" mass="41600">MSAVPTTTQQPASQEPRIRPFRVEIPQSALDDLAERLDRARFTDALDGADGEYGTAVSRVQRLAAYWRDGFDWRAFEARLNAYPQFLTEIDGQDIHFLHVRAEAPNGTALLLTHGWPGSQAEYLDVIAPLTAAGYDLVIPAIPGYGFAGPTTARGWNLHRTARAWVELMARLGYERYGAVGNDGGSMISPEVGRLDPEHVVGVHVTQLFSFPSGDPAELADLSPEEQKAIETLQWFWENMGAFNQLQSQQPQTLAHALADSPVGLLGWNVQLLPENLDDDFVLANVATYWLTGTAGSALRFYREMALDQEKADGPTTVPTALAGSANDFYGIRRFAERDHANIVRWNVYETPGHYTAHQAPEMLADDVVEFFDGLR</sequence>
<protein>
    <recommendedName>
        <fullName evidence="4">Epoxide hydrolase N-terminal domain-containing protein</fullName>
    </recommendedName>
</protein>
<evidence type="ECO:0000259" key="4">
    <source>
        <dbReference type="Pfam" id="PF06441"/>
    </source>
</evidence>
<dbReference type="PANTHER" id="PTHR21661:SF35">
    <property type="entry name" value="EPOXIDE HYDROLASE"/>
    <property type="match status" value="1"/>
</dbReference>
<evidence type="ECO:0000256" key="3">
    <source>
        <dbReference type="ARBA" id="ARBA00022801"/>
    </source>
</evidence>
<dbReference type="Gene3D" id="3.40.50.1820">
    <property type="entry name" value="alpha/beta hydrolase"/>
    <property type="match status" value="1"/>
</dbReference>
<name>A0ABP5FKX0_9ACTN</name>
<keyword evidence="6" id="KW-1185">Reference proteome</keyword>
<organism evidence="5 6">
    <name type="scientific">Catenulispora yoronensis</name>
    <dbReference type="NCBI Taxonomy" id="450799"/>
    <lineage>
        <taxon>Bacteria</taxon>
        <taxon>Bacillati</taxon>
        <taxon>Actinomycetota</taxon>
        <taxon>Actinomycetes</taxon>
        <taxon>Catenulisporales</taxon>
        <taxon>Catenulisporaceae</taxon>
        <taxon>Catenulispora</taxon>
    </lineage>
</organism>
<dbReference type="InterPro" id="IPR016292">
    <property type="entry name" value="Epoxide_hydrolase"/>
</dbReference>
<comment type="caution">
    <text evidence="5">The sequence shown here is derived from an EMBL/GenBank/DDBJ whole genome shotgun (WGS) entry which is preliminary data.</text>
</comment>
<feature type="domain" description="Epoxide hydrolase N-terminal" evidence="4">
    <location>
        <begin position="18"/>
        <end position="122"/>
    </location>
</feature>
<evidence type="ECO:0000313" key="6">
    <source>
        <dbReference type="Proteomes" id="UP001500751"/>
    </source>
</evidence>
<dbReference type="RefSeq" id="WP_344665951.1">
    <property type="nucleotide sequence ID" value="NZ_BAAAQN010000013.1"/>
</dbReference>
<comment type="similarity">
    <text evidence="1">Belongs to the peptidase S33 family.</text>
</comment>
<dbReference type="Proteomes" id="UP001500751">
    <property type="component" value="Unassembled WGS sequence"/>
</dbReference>
<evidence type="ECO:0000256" key="1">
    <source>
        <dbReference type="ARBA" id="ARBA00010088"/>
    </source>
</evidence>
<evidence type="ECO:0000256" key="2">
    <source>
        <dbReference type="ARBA" id="ARBA00022797"/>
    </source>
</evidence>
<keyword evidence="2" id="KW-0058">Aromatic hydrocarbons catabolism</keyword>
<dbReference type="PIRSF" id="PIRSF001112">
    <property type="entry name" value="Epoxide_hydrolase"/>
    <property type="match status" value="1"/>
</dbReference>
<dbReference type="InterPro" id="IPR010497">
    <property type="entry name" value="Epoxide_hydro_N"/>
</dbReference>
<accession>A0ABP5FKX0</accession>
<proteinExistence type="inferred from homology"/>
<evidence type="ECO:0000313" key="5">
    <source>
        <dbReference type="EMBL" id="GAA2027275.1"/>
    </source>
</evidence>
<reference evidence="6" key="1">
    <citation type="journal article" date="2019" name="Int. J. Syst. Evol. Microbiol.">
        <title>The Global Catalogue of Microorganisms (GCM) 10K type strain sequencing project: providing services to taxonomists for standard genome sequencing and annotation.</title>
        <authorList>
            <consortium name="The Broad Institute Genomics Platform"/>
            <consortium name="The Broad Institute Genome Sequencing Center for Infectious Disease"/>
            <person name="Wu L."/>
            <person name="Ma J."/>
        </authorList>
    </citation>
    <scope>NUCLEOTIDE SEQUENCE [LARGE SCALE GENOMIC DNA]</scope>
    <source>
        <strain evidence="6">JCM 16014</strain>
    </source>
</reference>
<dbReference type="Pfam" id="PF06441">
    <property type="entry name" value="EHN"/>
    <property type="match status" value="1"/>
</dbReference>
<dbReference type="EMBL" id="BAAAQN010000013">
    <property type="protein sequence ID" value="GAA2027275.1"/>
    <property type="molecule type" value="Genomic_DNA"/>
</dbReference>